<evidence type="ECO:0000313" key="2">
    <source>
        <dbReference type="Proteomes" id="UP000247569"/>
    </source>
</evidence>
<accession>A0A318JYC6</accession>
<reference evidence="1 2" key="1">
    <citation type="submission" date="2018-05" db="EMBL/GenBank/DDBJ databases">
        <title>Genomic Encyclopedia of Type Strains, Phase IV (KMG-IV): sequencing the most valuable type-strain genomes for metagenomic binning, comparative biology and taxonomic classification.</title>
        <authorList>
            <person name="Goeker M."/>
        </authorList>
    </citation>
    <scope>NUCLEOTIDE SEQUENCE [LARGE SCALE GENOMIC DNA]</scope>
    <source>
        <strain evidence="1 2">DSM 44704</strain>
    </source>
</reference>
<dbReference type="AlphaFoldDB" id="A0A318JYC6"/>
<dbReference type="RefSeq" id="WP_040732950.1">
    <property type="nucleotide sequence ID" value="NZ_QJKF01000010.1"/>
</dbReference>
<dbReference type="EMBL" id="QJKF01000010">
    <property type="protein sequence ID" value="PXX60288.1"/>
    <property type="molecule type" value="Genomic_DNA"/>
</dbReference>
<evidence type="ECO:0008006" key="3">
    <source>
        <dbReference type="Google" id="ProtNLM"/>
    </source>
</evidence>
<dbReference type="Proteomes" id="UP000247569">
    <property type="component" value="Unassembled WGS sequence"/>
</dbReference>
<organism evidence="1 2">
    <name type="scientific">Nocardia tenerifensis</name>
    <dbReference type="NCBI Taxonomy" id="228006"/>
    <lineage>
        <taxon>Bacteria</taxon>
        <taxon>Bacillati</taxon>
        <taxon>Actinomycetota</taxon>
        <taxon>Actinomycetes</taxon>
        <taxon>Mycobacteriales</taxon>
        <taxon>Nocardiaceae</taxon>
        <taxon>Nocardia</taxon>
    </lineage>
</organism>
<dbReference type="OrthoDB" id="4546644at2"/>
<evidence type="ECO:0000313" key="1">
    <source>
        <dbReference type="EMBL" id="PXX60288.1"/>
    </source>
</evidence>
<gene>
    <name evidence="1" type="ORF">DFR70_110128</name>
</gene>
<name>A0A318JYC6_9NOCA</name>
<sequence>MHDPTFADTAVSRCAYYRRTCGLPAGIHPEAGRIVVKVGLIGAITMPAGLGQRIRDDMLFRGCPLGPVVDHIRSRRWTFLCRPDIPEDDMLFTELFRLDVSIVPFGGEVALPSPTDTQTPSRAWVVPPRDTFRPSGAVIIDYLRACTRRSAR</sequence>
<comment type="caution">
    <text evidence="1">The sequence shown here is derived from an EMBL/GenBank/DDBJ whole genome shotgun (WGS) entry which is preliminary data.</text>
</comment>
<protein>
    <recommendedName>
        <fullName evidence="3">DNA-directed RNA polymerase subunit beta</fullName>
    </recommendedName>
</protein>
<proteinExistence type="predicted"/>
<keyword evidence="2" id="KW-1185">Reference proteome</keyword>